<evidence type="ECO:0000313" key="4">
    <source>
        <dbReference type="Proteomes" id="UP000184216"/>
    </source>
</evidence>
<evidence type="ECO:0000313" key="2">
    <source>
        <dbReference type="EMBL" id="OXB06474.1"/>
    </source>
</evidence>
<evidence type="ECO:0000313" key="3">
    <source>
        <dbReference type="EMBL" id="SHL90645.1"/>
    </source>
</evidence>
<gene>
    <name evidence="2" type="ORF">B0A72_05350</name>
    <name evidence="3" type="ORF">SAMN05444387_1409</name>
</gene>
<dbReference type="EMBL" id="FRBX01000002">
    <property type="protein sequence ID" value="SHL90645.1"/>
    <property type="molecule type" value="Genomic_DNA"/>
</dbReference>
<dbReference type="Proteomes" id="UP000198431">
    <property type="component" value="Unassembled WGS sequence"/>
</dbReference>
<organism evidence="2 5">
    <name type="scientific">Flavobacterium pectinovorum</name>
    <dbReference type="NCBI Taxonomy" id="29533"/>
    <lineage>
        <taxon>Bacteria</taxon>
        <taxon>Pseudomonadati</taxon>
        <taxon>Bacteroidota</taxon>
        <taxon>Flavobacteriia</taxon>
        <taxon>Flavobacteriales</taxon>
        <taxon>Flavobacteriaceae</taxon>
        <taxon>Flavobacterium</taxon>
    </lineage>
</organism>
<dbReference type="AlphaFoldDB" id="A0AB36P4C9"/>
<dbReference type="EMBL" id="MUHB01000006">
    <property type="protein sequence ID" value="OXB06474.1"/>
    <property type="molecule type" value="Genomic_DNA"/>
</dbReference>
<dbReference type="InterPro" id="IPR000601">
    <property type="entry name" value="PKD_dom"/>
</dbReference>
<dbReference type="PROSITE" id="PS50093">
    <property type="entry name" value="PKD"/>
    <property type="match status" value="1"/>
</dbReference>
<evidence type="ECO:0000259" key="1">
    <source>
        <dbReference type="PROSITE" id="PS50093"/>
    </source>
</evidence>
<evidence type="ECO:0000313" key="5">
    <source>
        <dbReference type="Proteomes" id="UP000198431"/>
    </source>
</evidence>
<sequence length="126" mass="13607">MKNKFTIIVFVVASLLSFSCGKDDIEKGLDCVAESIYVKLHNKTDETNIKKMDYSIEYSGTYTLKSVKWNFGDGTPAQTVTVGSGTTTSISHIYAAAGTYTVKVDVSIQNGNSTCTSSPTRSITVN</sequence>
<comment type="caution">
    <text evidence="2">The sequence shown here is derived from an EMBL/GenBank/DDBJ whole genome shotgun (WGS) entry which is preliminary data.</text>
</comment>
<dbReference type="SUPFAM" id="SSF49299">
    <property type="entry name" value="PKD domain"/>
    <property type="match status" value="1"/>
</dbReference>
<dbReference type="Pfam" id="PF18911">
    <property type="entry name" value="PKD_4"/>
    <property type="match status" value="1"/>
</dbReference>
<accession>A0AB36P4C9</accession>
<keyword evidence="4" id="KW-1185">Reference proteome</keyword>
<reference evidence="3 4" key="2">
    <citation type="submission" date="2016-11" db="EMBL/GenBank/DDBJ databases">
        <authorList>
            <person name="Varghese N."/>
            <person name="Submissions S."/>
        </authorList>
    </citation>
    <scope>NUCLEOTIDE SEQUENCE [LARGE SCALE GENOMIC DNA]</scope>
    <source>
        <strain evidence="3 4">DSM 6368</strain>
    </source>
</reference>
<dbReference type="RefSeq" id="WP_073394338.1">
    <property type="nucleotide sequence ID" value="NZ_FRBX01000002.1"/>
</dbReference>
<dbReference type="InterPro" id="IPR035986">
    <property type="entry name" value="PKD_dom_sf"/>
</dbReference>
<dbReference type="Proteomes" id="UP000184216">
    <property type="component" value="Unassembled WGS sequence"/>
</dbReference>
<name>A0AB36P4C9_9FLAO</name>
<dbReference type="PROSITE" id="PS51257">
    <property type="entry name" value="PROKAR_LIPOPROTEIN"/>
    <property type="match status" value="1"/>
</dbReference>
<feature type="domain" description="PKD" evidence="1">
    <location>
        <begin position="66"/>
        <end position="118"/>
    </location>
</feature>
<reference evidence="2 5" key="1">
    <citation type="submission" date="2016-11" db="EMBL/GenBank/DDBJ databases">
        <title>Whole genomes of Flavobacteriaceae.</title>
        <authorList>
            <person name="Stine C."/>
            <person name="Li C."/>
            <person name="Tadesse D."/>
        </authorList>
    </citation>
    <scope>NUCLEOTIDE SEQUENCE [LARGE SCALE GENOMIC DNA]</scope>
    <source>
        <strain evidence="2 5">ATCC 19366</strain>
    </source>
</reference>
<proteinExistence type="predicted"/>
<protein>
    <submittedName>
        <fullName evidence="2">PKD domain-containing protein</fullName>
    </submittedName>
</protein>
<dbReference type="Gene3D" id="2.60.40.10">
    <property type="entry name" value="Immunoglobulins"/>
    <property type="match status" value="1"/>
</dbReference>
<dbReference type="CDD" id="cd00146">
    <property type="entry name" value="PKD"/>
    <property type="match status" value="1"/>
</dbReference>
<dbReference type="InterPro" id="IPR013783">
    <property type="entry name" value="Ig-like_fold"/>
</dbReference>